<dbReference type="PANTHER" id="PTHR42924">
    <property type="entry name" value="EXONUCLEASE"/>
    <property type="match status" value="1"/>
</dbReference>
<dbReference type="AlphaFoldDB" id="A0A381X0P0"/>
<dbReference type="EMBL" id="UINC01013455">
    <property type="protein sequence ID" value="SVA58118.1"/>
    <property type="molecule type" value="Genomic_DNA"/>
</dbReference>
<dbReference type="GO" id="GO:0035312">
    <property type="term" value="F:5'-3' DNA exonuclease activity"/>
    <property type="evidence" value="ECO:0007669"/>
    <property type="project" value="TreeGrafter"/>
</dbReference>
<accession>A0A381X0P0</accession>
<dbReference type="GO" id="GO:0004534">
    <property type="term" value="F:5'-3' RNA exonuclease activity"/>
    <property type="evidence" value="ECO:0007669"/>
    <property type="project" value="TreeGrafter"/>
</dbReference>
<dbReference type="InterPro" id="IPR016195">
    <property type="entry name" value="Pol/histidinol_Pase-like"/>
</dbReference>
<evidence type="ECO:0000313" key="1">
    <source>
        <dbReference type="EMBL" id="SVA58118.1"/>
    </source>
</evidence>
<dbReference type="SUPFAM" id="SSF89550">
    <property type="entry name" value="PHP domain-like"/>
    <property type="match status" value="1"/>
</dbReference>
<evidence type="ECO:0008006" key="2">
    <source>
        <dbReference type="Google" id="ProtNLM"/>
    </source>
</evidence>
<proteinExistence type="predicted"/>
<protein>
    <recommendedName>
        <fullName evidence="2">Polymerase/histidinol phosphatase N-terminal domain-containing protein</fullName>
    </recommendedName>
</protein>
<gene>
    <name evidence="1" type="ORF">METZ01_LOCUS110972</name>
</gene>
<reference evidence="1" key="1">
    <citation type="submission" date="2018-05" db="EMBL/GenBank/DDBJ databases">
        <authorList>
            <person name="Lanie J.A."/>
            <person name="Ng W.-L."/>
            <person name="Kazmierczak K.M."/>
            <person name="Andrzejewski T.M."/>
            <person name="Davidsen T.M."/>
            <person name="Wayne K.J."/>
            <person name="Tettelin H."/>
            <person name="Glass J.I."/>
            <person name="Rusch D."/>
            <person name="Podicherti R."/>
            <person name="Tsui H.-C.T."/>
            <person name="Winkler M.E."/>
        </authorList>
    </citation>
    <scope>NUCLEOTIDE SEQUENCE</scope>
</reference>
<name>A0A381X0P0_9ZZZZ</name>
<dbReference type="PANTHER" id="PTHR42924:SF11">
    <property type="entry name" value="POLYMERASE_HISTIDINOL PHOSPHATASE N-TERMINAL DOMAIN-CONTAINING PROTEIN"/>
    <property type="match status" value="1"/>
</dbReference>
<dbReference type="InterPro" id="IPR052018">
    <property type="entry name" value="PHP_domain"/>
</dbReference>
<sequence>MTENLQLNICNSTLPPLQRMKTKFLLTTTFMLAALTLSAEDVRWWKGNLHTHSLWSDGDDYPEMIADWYRSSGYHFLAISDHNVLSEGQRWIHREKNAGGLRAFEKYLKRFGNDWVEHRVVEGVPQVRLKTYVEYRLKIDVPGNFLLMQSQEITD</sequence>
<dbReference type="Gene3D" id="3.20.20.140">
    <property type="entry name" value="Metal-dependent hydrolases"/>
    <property type="match status" value="1"/>
</dbReference>
<feature type="non-terminal residue" evidence="1">
    <location>
        <position position="155"/>
    </location>
</feature>
<organism evidence="1">
    <name type="scientific">marine metagenome</name>
    <dbReference type="NCBI Taxonomy" id="408172"/>
    <lineage>
        <taxon>unclassified sequences</taxon>
        <taxon>metagenomes</taxon>
        <taxon>ecological metagenomes</taxon>
    </lineage>
</organism>